<organism evidence="1 2">
    <name type="scientific">Ladona fulva</name>
    <name type="common">Scarce chaser dragonfly</name>
    <name type="synonym">Libellula fulva</name>
    <dbReference type="NCBI Taxonomy" id="123851"/>
    <lineage>
        <taxon>Eukaryota</taxon>
        <taxon>Metazoa</taxon>
        <taxon>Ecdysozoa</taxon>
        <taxon>Arthropoda</taxon>
        <taxon>Hexapoda</taxon>
        <taxon>Insecta</taxon>
        <taxon>Pterygota</taxon>
        <taxon>Palaeoptera</taxon>
        <taxon>Odonata</taxon>
        <taxon>Epiprocta</taxon>
        <taxon>Anisoptera</taxon>
        <taxon>Libelluloidea</taxon>
        <taxon>Libellulidae</taxon>
        <taxon>Ladona</taxon>
    </lineage>
</organism>
<sequence>MYWIETITSKSAWISSKTTKLCPSTRIQPPNFRQPYEKHYHHEPPSPRFYGLPKLHKQGHPIRPVVSGISSPAHKLAFKLNNVIRDTTGFSPKYGIKNSLDLANKLSAKTFPQDSYLYNLFRHKKSILLNIPG</sequence>
<proteinExistence type="predicted"/>
<evidence type="ECO:0000313" key="2">
    <source>
        <dbReference type="Proteomes" id="UP000792457"/>
    </source>
</evidence>
<evidence type="ECO:0000313" key="1">
    <source>
        <dbReference type="EMBL" id="KAG8237480.1"/>
    </source>
</evidence>
<name>A0A8K0KPM9_LADFU</name>
<reference evidence="1" key="2">
    <citation type="submission" date="2017-10" db="EMBL/GenBank/DDBJ databases">
        <title>Ladona fulva Genome sequencing and assembly.</title>
        <authorList>
            <person name="Murali S."/>
            <person name="Richards S."/>
            <person name="Bandaranaike D."/>
            <person name="Bellair M."/>
            <person name="Blankenburg K."/>
            <person name="Chao H."/>
            <person name="Dinh H."/>
            <person name="Doddapaneni H."/>
            <person name="Dugan-Rocha S."/>
            <person name="Elkadiri S."/>
            <person name="Gnanaolivu R."/>
            <person name="Hernandez B."/>
            <person name="Skinner E."/>
            <person name="Javaid M."/>
            <person name="Lee S."/>
            <person name="Li M."/>
            <person name="Ming W."/>
            <person name="Munidasa M."/>
            <person name="Muniz J."/>
            <person name="Nguyen L."/>
            <person name="Hughes D."/>
            <person name="Osuji N."/>
            <person name="Pu L.-L."/>
            <person name="Puazo M."/>
            <person name="Qu C."/>
            <person name="Quiroz J."/>
            <person name="Raj R."/>
            <person name="Weissenberger G."/>
            <person name="Xin Y."/>
            <person name="Zou X."/>
            <person name="Han Y."/>
            <person name="Worley K."/>
            <person name="Muzny D."/>
            <person name="Gibbs R."/>
        </authorList>
    </citation>
    <scope>NUCLEOTIDE SEQUENCE</scope>
    <source>
        <strain evidence="1">Sampled in the wild</strain>
    </source>
</reference>
<dbReference type="OrthoDB" id="10066550at2759"/>
<protein>
    <submittedName>
        <fullName evidence="1">Uncharacterized protein</fullName>
    </submittedName>
</protein>
<accession>A0A8K0KPM9</accession>
<dbReference type="AlphaFoldDB" id="A0A8K0KPM9"/>
<reference evidence="1" key="1">
    <citation type="submission" date="2013-04" db="EMBL/GenBank/DDBJ databases">
        <authorList>
            <person name="Qu J."/>
            <person name="Murali S.C."/>
            <person name="Bandaranaike D."/>
            <person name="Bellair M."/>
            <person name="Blankenburg K."/>
            <person name="Chao H."/>
            <person name="Dinh H."/>
            <person name="Doddapaneni H."/>
            <person name="Downs B."/>
            <person name="Dugan-Rocha S."/>
            <person name="Elkadiri S."/>
            <person name="Gnanaolivu R.D."/>
            <person name="Hernandez B."/>
            <person name="Javaid M."/>
            <person name="Jayaseelan J.C."/>
            <person name="Lee S."/>
            <person name="Li M."/>
            <person name="Ming W."/>
            <person name="Munidasa M."/>
            <person name="Muniz J."/>
            <person name="Nguyen L."/>
            <person name="Ongeri F."/>
            <person name="Osuji N."/>
            <person name="Pu L.-L."/>
            <person name="Puazo M."/>
            <person name="Qu C."/>
            <person name="Quiroz J."/>
            <person name="Raj R."/>
            <person name="Weissenberger G."/>
            <person name="Xin Y."/>
            <person name="Zou X."/>
            <person name="Han Y."/>
            <person name="Richards S."/>
            <person name="Worley K."/>
            <person name="Muzny D."/>
            <person name="Gibbs R."/>
        </authorList>
    </citation>
    <scope>NUCLEOTIDE SEQUENCE</scope>
    <source>
        <strain evidence="1">Sampled in the wild</strain>
    </source>
</reference>
<comment type="caution">
    <text evidence="1">The sequence shown here is derived from an EMBL/GenBank/DDBJ whole genome shotgun (WGS) entry which is preliminary data.</text>
</comment>
<keyword evidence="2" id="KW-1185">Reference proteome</keyword>
<gene>
    <name evidence="1" type="ORF">J437_LFUL015699</name>
</gene>
<dbReference type="EMBL" id="KZ309174">
    <property type="protein sequence ID" value="KAG8237480.1"/>
    <property type="molecule type" value="Genomic_DNA"/>
</dbReference>
<dbReference type="Proteomes" id="UP000792457">
    <property type="component" value="Unassembled WGS sequence"/>
</dbReference>